<dbReference type="AlphaFoldDB" id="A0A2C9CIQ8"/>
<dbReference type="GO" id="GO:0016301">
    <property type="term" value="F:kinase activity"/>
    <property type="evidence" value="ECO:0007669"/>
    <property type="project" value="UniProtKB-KW"/>
</dbReference>
<organism evidence="1 2">
    <name type="scientific">Kuenenia stuttgartiensis</name>
    <dbReference type="NCBI Taxonomy" id="174633"/>
    <lineage>
        <taxon>Bacteria</taxon>
        <taxon>Pseudomonadati</taxon>
        <taxon>Planctomycetota</taxon>
        <taxon>Candidatus Brocadiia</taxon>
        <taxon>Candidatus Brocadiales</taxon>
        <taxon>Candidatus Brocadiaceae</taxon>
        <taxon>Candidatus Kuenenia</taxon>
    </lineage>
</organism>
<evidence type="ECO:0000313" key="1">
    <source>
        <dbReference type="EMBL" id="SOH05525.1"/>
    </source>
</evidence>
<accession>A0A2C9CIQ8</accession>
<keyword evidence="1" id="KW-0418">Kinase</keyword>
<keyword evidence="2" id="KW-1185">Reference proteome</keyword>
<sequence length="474" mass="56132">MFKEYISYTESNNQWLVHEQFTFLVSHLKHLKTLNNHTTIKINREDRFKILAGFEVVKSDEAYSFILKIYKYPSLFQQLKQLFKRTKAFREFYMTYLAASKGVPVEVPVAFGEQKCFFIKKSYLIIKKIENSHTLNDYFRDNNCFAERRSVLKEFGKLSRFIHDSGIKQDDYSLNNFLVFKRDGDTRIILIDFERVSIQRGSLLEKQSILYLAKLNRAKGIFCNTERLRFLMTYVEGDYVYCKQLAKRIESLTFALQKKDSKKFVQQCIHENRKFGIFKNAGFFGRYRKAYSQETIRILLATTDQMVNGTVQAKQYQIVRFTKMPSYQKRFRGAVDLWKHANALFALRINVPVPVGIFKRISSGWPKDEFFIYQLPDNWTPIDQHLSSTDDLAILMRTIKVFIEEISPFGIVRQDMNTRDIILHTDKHHRLKCFLKDYSAFFLNRQSYQQNKSFNMKVFDQALMIHGQLKKSEG</sequence>
<proteinExistence type="predicted"/>
<dbReference type="KEGG" id="kst:KSMBR1_3047"/>
<keyword evidence="1" id="KW-0808">Transferase</keyword>
<gene>
    <name evidence="1" type="ORF">KSMBR1_3047</name>
</gene>
<dbReference type="OrthoDB" id="260516at2"/>
<reference evidence="2" key="1">
    <citation type="submission" date="2017-10" db="EMBL/GenBank/DDBJ databases">
        <authorList>
            <person name="Frank J."/>
        </authorList>
    </citation>
    <scope>NUCLEOTIDE SEQUENCE [LARGE SCALE GENOMIC DNA]</scope>
</reference>
<dbReference type="SUPFAM" id="SSF56112">
    <property type="entry name" value="Protein kinase-like (PK-like)"/>
    <property type="match status" value="1"/>
</dbReference>
<dbReference type="RefSeq" id="WP_099326097.1">
    <property type="nucleotide sequence ID" value="NZ_LT934425.1"/>
</dbReference>
<evidence type="ECO:0000313" key="2">
    <source>
        <dbReference type="Proteomes" id="UP000221734"/>
    </source>
</evidence>
<dbReference type="EMBL" id="LT934425">
    <property type="protein sequence ID" value="SOH05525.1"/>
    <property type="molecule type" value="Genomic_DNA"/>
</dbReference>
<dbReference type="InterPro" id="IPR011009">
    <property type="entry name" value="Kinase-like_dom_sf"/>
</dbReference>
<protein>
    <submittedName>
        <fullName evidence="1">3-deoxy-D-manno-octulosonic-acid kinase</fullName>
    </submittedName>
</protein>
<dbReference type="Proteomes" id="UP000221734">
    <property type="component" value="Chromosome Kuenenia_stuttgartiensis_MBR1"/>
</dbReference>
<name>A0A2C9CIQ8_KUEST</name>
<dbReference type="Pfam" id="PF06293">
    <property type="entry name" value="Kdo"/>
    <property type="match status" value="1"/>
</dbReference>